<dbReference type="EMBL" id="FTNC01000003">
    <property type="protein sequence ID" value="SIQ32395.1"/>
    <property type="molecule type" value="Genomic_DNA"/>
</dbReference>
<organism evidence="1 2">
    <name type="scientific">Halanaerobium kushneri</name>
    <dbReference type="NCBI Taxonomy" id="56779"/>
    <lineage>
        <taxon>Bacteria</taxon>
        <taxon>Bacillati</taxon>
        <taxon>Bacillota</taxon>
        <taxon>Clostridia</taxon>
        <taxon>Halanaerobiales</taxon>
        <taxon>Halanaerobiaceae</taxon>
        <taxon>Halanaerobium</taxon>
    </lineage>
</organism>
<reference evidence="2" key="1">
    <citation type="submission" date="2017-01" db="EMBL/GenBank/DDBJ databases">
        <authorList>
            <person name="Varghese N."/>
            <person name="Submissions S."/>
        </authorList>
    </citation>
    <scope>NUCLEOTIDE SEQUENCE [LARGE SCALE GENOMIC DNA]</scope>
    <source>
        <strain evidence="2">ATCC 700103</strain>
    </source>
</reference>
<keyword evidence="2" id="KW-1185">Reference proteome</keyword>
<evidence type="ECO:0000313" key="1">
    <source>
        <dbReference type="EMBL" id="SIQ32395.1"/>
    </source>
</evidence>
<dbReference type="STRING" id="56779.SAMN05421834_103104"/>
<protein>
    <submittedName>
        <fullName evidence="1">Bacterioferritin</fullName>
    </submittedName>
</protein>
<proteinExistence type="predicted"/>
<gene>
    <name evidence="1" type="ORF">SAMN05421834_103104</name>
</gene>
<dbReference type="OrthoDB" id="2112226at2"/>
<sequence>MKKYMLVLFSYGGLKKINEHLEKNIKPNDKLLLRALLVKEAPKLFEHLISDVGFLGEKVVSDVENSVVDIYQENAKDYLDEIAEMAAARGFKLDKKLIEEQNLENIKKEIKESDLDGIFINFSHNEFVSNQVKEDELKKWLKKIKLPQDIFYDGEKKND</sequence>
<accession>A0A1N6RU84</accession>
<dbReference type="Proteomes" id="UP000185669">
    <property type="component" value="Unassembled WGS sequence"/>
</dbReference>
<evidence type="ECO:0000313" key="2">
    <source>
        <dbReference type="Proteomes" id="UP000185669"/>
    </source>
</evidence>
<name>A0A1N6RU84_9FIRM</name>
<dbReference type="AlphaFoldDB" id="A0A1N6RU84"/>
<dbReference type="RefSeq" id="WP_076543960.1">
    <property type="nucleotide sequence ID" value="NZ_FTNC01000003.1"/>
</dbReference>